<dbReference type="Proteomes" id="UP000067111">
    <property type="component" value="Unassembled WGS sequence"/>
</dbReference>
<dbReference type="InterPro" id="IPR012449">
    <property type="entry name" value="Phage_F116_Orf28"/>
</dbReference>
<comment type="caution">
    <text evidence="1">The sequence shown here is derived from an EMBL/GenBank/DDBJ whole genome shotgun (WGS) entry which is preliminary data.</text>
</comment>
<organism evidence="1 2">
    <name type="scientific">Pseudomonas palleroniana</name>
    <dbReference type="NCBI Taxonomy" id="191390"/>
    <lineage>
        <taxon>Bacteria</taxon>
        <taxon>Pseudomonadati</taxon>
        <taxon>Pseudomonadota</taxon>
        <taxon>Gammaproteobacteria</taxon>
        <taxon>Pseudomonadales</taxon>
        <taxon>Pseudomonadaceae</taxon>
        <taxon>Pseudomonas</taxon>
    </lineage>
</organism>
<accession>A0A0X7K1C9</accession>
<sequence>MDQAPSPSPKPKNSYELVGRRLQRLIASPRVQRIQLIEVSRLDDESQEAWHQVIQDIGDTAGIRIEHLDGGAVRIGWREYCDS</sequence>
<evidence type="ECO:0000313" key="1">
    <source>
        <dbReference type="EMBL" id="KWU49469.1"/>
    </source>
</evidence>
<protein>
    <recommendedName>
        <fullName evidence="3">DUF1654 domain-containing protein</fullName>
    </recommendedName>
</protein>
<proteinExistence type="predicted"/>
<dbReference type="RefSeq" id="WP_060755705.1">
    <property type="nucleotide sequence ID" value="NZ_CP087111.1"/>
</dbReference>
<reference evidence="2" key="1">
    <citation type="submission" date="2016-01" db="EMBL/GenBank/DDBJ databases">
        <authorList>
            <person name="Gamez R.M."/>
            <person name="Rodriguez F."/>
            <person name="Bernal J.F."/>
            <person name="Agarwala R."/>
            <person name="Landsman D."/>
            <person name="Marino-Ramirez L."/>
        </authorList>
    </citation>
    <scope>NUCLEOTIDE SEQUENCE [LARGE SCALE GENOMIC DNA]</scope>
    <source>
        <strain evidence="2">Ps006</strain>
    </source>
</reference>
<dbReference type="OrthoDB" id="6904615at2"/>
<dbReference type="AlphaFoldDB" id="A0A0X7K1C9"/>
<evidence type="ECO:0000313" key="2">
    <source>
        <dbReference type="Proteomes" id="UP000067111"/>
    </source>
</evidence>
<dbReference type="Pfam" id="PF07867">
    <property type="entry name" value="DUF1654"/>
    <property type="match status" value="1"/>
</dbReference>
<gene>
    <name evidence="1" type="ORF">AWV77_18390</name>
</gene>
<evidence type="ECO:0008006" key="3">
    <source>
        <dbReference type="Google" id="ProtNLM"/>
    </source>
</evidence>
<name>A0A0X7K1C9_9PSED</name>
<dbReference type="EMBL" id="LRMR01000026">
    <property type="protein sequence ID" value="KWU49469.1"/>
    <property type="molecule type" value="Genomic_DNA"/>
</dbReference>